<dbReference type="Proteomes" id="UP000811609">
    <property type="component" value="Chromosome 4"/>
</dbReference>
<keyword evidence="1" id="KW-0812">Transmembrane</keyword>
<reference evidence="2" key="1">
    <citation type="submission" date="2020-12" db="EMBL/GenBank/DDBJ databases">
        <title>WGS assembly of Carya illinoinensis cv. Pawnee.</title>
        <authorList>
            <person name="Platts A."/>
            <person name="Shu S."/>
            <person name="Wright S."/>
            <person name="Barry K."/>
            <person name="Edger P."/>
            <person name="Pires J.C."/>
            <person name="Schmutz J."/>
        </authorList>
    </citation>
    <scope>NUCLEOTIDE SEQUENCE</scope>
    <source>
        <tissue evidence="2">Leaf</tissue>
    </source>
</reference>
<accession>A0A8T1QUN2</accession>
<evidence type="ECO:0000313" key="2">
    <source>
        <dbReference type="EMBL" id="KAG6657969.1"/>
    </source>
</evidence>
<evidence type="ECO:0000313" key="3">
    <source>
        <dbReference type="Proteomes" id="UP000811609"/>
    </source>
</evidence>
<organism evidence="2 3">
    <name type="scientific">Carya illinoinensis</name>
    <name type="common">Pecan</name>
    <dbReference type="NCBI Taxonomy" id="32201"/>
    <lineage>
        <taxon>Eukaryota</taxon>
        <taxon>Viridiplantae</taxon>
        <taxon>Streptophyta</taxon>
        <taxon>Embryophyta</taxon>
        <taxon>Tracheophyta</taxon>
        <taxon>Spermatophyta</taxon>
        <taxon>Magnoliopsida</taxon>
        <taxon>eudicotyledons</taxon>
        <taxon>Gunneridae</taxon>
        <taxon>Pentapetalae</taxon>
        <taxon>rosids</taxon>
        <taxon>fabids</taxon>
        <taxon>Fagales</taxon>
        <taxon>Juglandaceae</taxon>
        <taxon>Carya</taxon>
    </lineage>
</organism>
<keyword evidence="3" id="KW-1185">Reference proteome</keyword>
<comment type="caution">
    <text evidence="2">The sequence shown here is derived from an EMBL/GenBank/DDBJ whole genome shotgun (WGS) entry which is preliminary data.</text>
</comment>
<dbReference type="EMBL" id="CM031812">
    <property type="protein sequence ID" value="KAG6657969.1"/>
    <property type="molecule type" value="Genomic_DNA"/>
</dbReference>
<name>A0A8T1QUN2_CARIL</name>
<dbReference type="AlphaFoldDB" id="A0A8T1QUN2"/>
<protein>
    <submittedName>
        <fullName evidence="2">Uncharacterized protein</fullName>
    </submittedName>
</protein>
<feature type="transmembrane region" description="Helical" evidence="1">
    <location>
        <begin position="15"/>
        <end position="42"/>
    </location>
</feature>
<proteinExistence type="predicted"/>
<keyword evidence="1" id="KW-1133">Transmembrane helix</keyword>
<keyword evidence="1" id="KW-0472">Membrane</keyword>
<sequence length="154" mass="17642">MLLFSQDKPWPQDHVILAFYILAHHLFLLFLVTLILLFLFISVKLPLSPTMQPIRLRVGDFSLPLTLSMLASLIFPPSLFWMVFSIVIIASPWYRLLWNALKSFLCSFYGTLRDIPTLIILCTIQEPAPPQVEIEVELVEIQGTGQSNVENPFI</sequence>
<gene>
    <name evidence="2" type="ORF">CIPAW_04G127000</name>
</gene>
<evidence type="ECO:0000256" key="1">
    <source>
        <dbReference type="SAM" id="Phobius"/>
    </source>
</evidence>